<evidence type="ECO:0000259" key="3">
    <source>
        <dbReference type="PROSITE" id="PS50011"/>
    </source>
</evidence>
<evidence type="ECO:0000313" key="5">
    <source>
        <dbReference type="Proteomes" id="UP000235965"/>
    </source>
</evidence>
<dbReference type="Gene3D" id="1.10.510.10">
    <property type="entry name" value="Transferase(Phosphotransferase) domain 1"/>
    <property type="match status" value="1"/>
</dbReference>
<dbReference type="InterPro" id="IPR050235">
    <property type="entry name" value="CK1_Ser-Thr_kinase"/>
</dbReference>
<keyword evidence="5" id="KW-1185">Reference proteome</keyword>
<dbReference type="InterPro" id="IPR008271">
    <property type="entry name" value="Ser/Thr_kinase_AS"/>
</dbReference>
<dbReference type="OrthoDB" id="2687620at2759"/>
<dbReference type="STRING" id="105785.A0A2J7RED8"/>
<feature type="region of interest" description="Disordered" evidence="2">
    <location>
        <begin position="471"/>
        <end position="495"/>
    </location>
</feature>
<dbReference type="AlphaFoldDB" id="A0A2J7RED8"/>
<sequence>MPRRTTEPATGAEIEQPKKRVASNGNRLPDPIREGEILVDIAKNQWKLGSSVGVGGFGEIYLASSNTYKPVGSDAQHVVKVEPHKNGPLFVEMNCYLRVAKSDMIDEWKKSRRLKHVGLSHYIGSGSHVYRGEKYRFLVLERFGQDLGKLFLQSGRRFPVKTVFYLGIQILDTLEYIHSHGYIHADIKGSNLLLGYRKGTENCVYLLDFGLACRYLDQNGVHKEYRCDQRKAHDGTLEYTSRDAHIGAHSRRGDLEILGYNILQWLCGKLPWEDNVADPEYIHTQKKSFMSNIPLLMRRCFPNSEPPAVLSQYLKYVASLGFETKPDYTYCKNLLRQGVEDSGYVDDGKLVFGASPVARIIKNKKRGDKRRATEEPENIAELKPMKIIRSTLRQPCVAHNFNRMTRNSPASPVLRSHLQFSWEKIISGNPERQMKKHATLNRKLSAPIPAKSEPVLLIQRQSNRVKQKLTASLPEMPEPTNPGKQTADTSSFSNPTPAMLEIISKMRQKASTPAITGGKKVKSESRCSSPVESPYSYPITPAMELVIRRREELRQQESCSVSTDSDSFSDESSSSSDEEDFVRATRSRARNRQQHKVSSKSIRTKAKLTPLMLKMTSVGTAGMRRKLAAAAVVQKKTGVNRGVLPSLCPRTLRNYTLRG</sequence>
<evidence type="ECO:0000256" key="2">
    <source>
        <dbReference type="SAM" id="MobiDB-lite"/>
    </source>
</evidence>
<feature type="domain" description="Protein kinase" evidence="3">
    <location>
        <begin position="46"/>
        <end position="320"/>
    </location>
</feature>
<evidence type="ECO:0000313" key="4">
    <source>
        <dbReference type="EMBL" id="PNF39203.1"/>
    </source>
</evidence>
<dbReference type="InParanoid" id="A0A2J7RED8"/>
<dbReference type="FunCoup" id="A0A2J7RED8">
    <property type="interactions" value="1206"/>
</dbReference>
<reference evidence="4 5" key="1">
    <citation type="submission" date="2017-12" db="EMBL/GenBank/DDBJ databases">
        <title>Hemimetabolous genomes reveal molecular basis of termite eusociality.</title>
        <authorList>
            <person name="Harrison M.C."/>
            <person name="Jongepier E."/>
            <person name="Robertson H.M."/>
            <person name="Arning N."/>
            <person name="Bitard-Feildel T."/>
            <person name="Chao H."/>
            <person name="Childers C.P."/>
            <person name="Dinh H."/>
            <person name="Doddapaneni H."/>
            <person name="Dugan S."/>
            <person name="Gowin J."/>
            <person name="Greiner C."/>
            <person name="Han Y."/>
            <person name="Hu H."/>
            <person name="Hughes D.S.T."/>
            <person name="Huylmans A.-K."/>
            <person name="Kemena C."/>
            <person name="Kremer L.P.M."/>
            <person name="Lee S.L."/>
            <person name="Lopez-Ezquerra A."/>
            <person name="Mallet L."/>
            <person name="Monroy-Kuhn J.M."/>
            <person name="Moser A."/>
            <person name="Murali S.C."/>
            <person name="Muzny D.M."/>
            <person name="Otani S."/>
            <person name="Piulachs M.-D."/>
            <person name="Poelchau M."/>
            <person name="Qu J."/>
            <person name="Schaub F."/>
            <person name="Wada-Katsumata A."/>
            <person name="Worley K.C."/>
            <person name="Xie Q."/>
            <person name="Ylla G."/>
            <person name="Poulsen M."/>
            <person name="Gibbs R.A."/>
            <person name="Schal C."/>
            <person name="Richards S."/>
            <person name="Belles X."/>
            <person name="Korb J."/>
            <person name="Bornberg-Bauer E."/>
        </authorList>
    </citation>
    <scope>NUCLEOTIDE SEQUENCE [LARGE SCALE GENOMIC DNA]</scope>
    <source>
        <tissue evidence="4">Whole body</tissue>
    </source>
</reference>
<dbReference type="PROSITE" id="PS50011">
    <property type="entry name" value="PROTEIN_KINASE_DOM"/>
    <property type="match status" value="1"/>
</dbReference>
<feature type="region of interest" description="Disordered" evidence="2">
    <location>
        <begin position="512"/>
        <end position="535"/>
    </location>
</feature>
<dbReference type="InterPro" id="IPR011009">
    <property type="entry name" value="Kinase-like_dom_sf"/>
</dbReference>
<organism evidence="4 5">
    <name type="scientific">Cryptotermes secundus</name>
    <dbReference type="NCBI Taxonomy" id="105785"/>
    <lineage>
        <taxon>Eukaryota</taxon>
        <taxon>Metazoa</taxon>
        <taxon>Ecdysozoa</taxon>
        <taxon>Arthropoda</taxon>
        <taxon>Hexapoda</taxon>
        <taxon>Insecta</taxon>
        <taxon>Pterygota</taxon>
        <taxon>Neoptera</taxon>
        <taxon>Polyneoptera</taxon>
        <taxon>Dictyoptera</taxon>
        <taxon>Blattodea</taxon>
        <taxon>Blattoidea</taxon>
        <taxon>Termitoidae</taxon>
        <taxon>Kalotermitidae</taxon>
        <taxon>Cryptotermitinae</taxon>
        <taxon>Cryptotermes</taxon>
    </lineage>
</organism>
<dbReference type="GO" id="GO:0004674">
    <property type="term" value="F:protein serine/threonine kinase activity"/>
    <property type="evidence" value="ECO:0007669"/>
    <property type="project" value="UniProtKB-EC"/>
</dbReference>
<feature type="compositionally biased region" description="Basic residues" evidence="2">
    <location>
        <begin position="585"/>
        <end position="602"/>
    </location>
</feature>
<dbReference type="PROSITE" id="PS00108">
    <property type="entry name" value="PROTEIN_KINASE_ST"/>
    <property type="match status" value="1"/>
</dbReference>
<dbReference type="PANTHER" id="PTHR11909">
    <property type="entry name" value="CASEIN KINASE-RELATED"/>
    <property type="match status" value="1"/>
</dbReference>
<feature type="region of interest" description="Disordered" evidence="2">
    <location>
        <begin position="556"/>
        <end position="602"/>
    </location>
</feature>
<dbReference type="SUPFAM" id="SSF56112">
    <property type="entry name" value="Protein kinase-like (PK-like)"/>
    <property type="match status" value="1"/>
</dbReference>
<feature type="compositionally biased region" description="Polar residues" evidence="2">
    <location>
        <begin position="482"/>
        <end position="495"/>
    </location>
</feature>
<dbReference type="Proteomes" id="UP000235965">
    <property type="component" value="Unassembled WGS sequence"/>
</dbReference>
<dbReference type="EC" id="2.7.11.1" evidence="1"/>
<dbReference type="SMART" id="SM00220">
    <property type="entry name" value="S_TKc"/>
    <property type="match status" value="1"/>
</dbReference>
<proteinExistence type="predicted"/>
<dbReference type="CDD" id="cd14015">
    <property type="entry name" value="STKc_VRK"/>
    <property type="match status" value="1"/>
</dbReference>
<accession>A0A2J7RED8</accession>
<dbReference type="GO" id="GO:0005524">
    <property type="term" value="F:ATP binding"/>
    <property type="evidence" value="ECO:0007669"/>
    <property type="project" value="InterPro"/>
</dbReference>
<dbReference type="Pfam" id="PF00069">
    <property type="entry name" value="Pkinase"/>
    <property type="match status" value="1"/>
</dbReference>
<dbReference type="InterPro" id="IPR000719">
    <property type="entry name" value="Prot_kinase_dom"/>
</dbReference>
<feature type="compositionally biased region" description="Low complexity" evidence="2">
    <location>
        <begin position="557"/>
        <end position="575"/>
    </location>
</feature>
<evidence type="ECO:0000256" key="1">
    <source>
        <dbReference type="ARBA" id="ARBA00012513"/>
    </source>
</evidence>
<gene>
    <name evidence="4" type="ORF">B7P43_G01303</name>
</gene>
<dbReference type="EMBL" id="NEVH01005277">
    <property type="protein sequence ID" value="PNF39203.1"/>
    <property type="molecule type" value="Genomic_DNA"/>
</dbReference>
<feature type="region of interest" description="Disordered" evidence="2">
    <location>
        <begin position="1"/>
        <end position="28"/>
    </location>
</feature>
<protein>
    <recommendedName>
        <fullName evidence="1">non-specific serine/threonine protein kinase</fullName>
        <ecNumber evidence="1">2.7.11.1</ecNumber>
    </recommendedName>
</protein>
<name>A0A2J7RED8_9NEOP</name>
<comment type="caution">
    <text evidence="4">The sequence shown here is derived from an EMBL/GenBank/DDBJ whole genome shotgun (WGS) entry which is preliminary data.</text>
</comment>